<dbReference type="PROSITE" id="PS50926">
    <property type="entry name" value="TRAM"/>
    <property type="match status" value="1"/>
</dbReference>
<dbReference type="RefSeq" id="WP_036790886.1">
    <property type="nucleotide sequence ID" value="NZ_JQZV01000013.1"/>
</dbReference>
<dbReference type="PANTHER" id="PTHR11061">
    <property type="entry name" value="RNA M5U METHYLTRANSFERASE"/>
    <property type="match status" value="1"/>
</dbReference>
<evidence type="ECO:0000259" key="6">
    <source>
        <dbReference type="PROSITE" id="PS50926"/>
    </source>
</evidence>
<dbReference type="CDD" id="cd02440">
    <property type="entry name" value="AdoMet_MTases"/>
    <property type="match status" value="1"/>
</dbReference>
<dbReference type="Gene3D" id="2.40.50.1070">
    <property type="match status" value="1"/>
</dbReference>
<evidence type="ECO:0000256" key="5">
    <source>
        <dbReference type="PROSITE-ProRule" id="PRU10015"/>
    </source>
</evidence>
<evidence type="ECO:0000313" key="8">
    <source>
        <dbReference type="Proteomes" id="UP000030101"/>
    </source>
</evidence>
<feature type="active site" evidence="5">
    <location>
        <position position="434"/>
    </location>
</feature>
<feature type="binding site" evidence="4">
    <location>
        <position position="407"/>
    </location>
    <ligand>
        <name>S-adenosyl-L-methionine</name>
        <dbReference type="ChEBI" id="CHEBI:59789"/>
    </ligand>
</feature>
<reference evidence="7 8" key="1">
    <citation type="submission" date="2014-08" db="EMBL/GenBank/DDBJ databases">
        <title>Porphyromonas canoris strain:OH2762 Genome sequencing.</title>
        <authorList>
            <person name="Wallis C."/>
            <person name="Deusch O."/>
            <person name="O'Flynn C."/>
            <person name="Davis I."/>
            <person name="Jospin G."/>
            <person name="Darling A.E."/>
            <person name="Coil D.A."/>
            <person name="Alexiev A."/>
            <person name="Horsfall A."/>
            <person name="Kirkwood N."/>
            <person name="Harris S."/>
            <person name="Eisen J.A."/>
        </authorList>
    </citation>
    <scope>NUCLEOTIDE SEQUENCE [LARGE SCALE GENOMIC DNA]</scope>
    <source>
        <strain evidence="8">COT-108 OH2762</strain>
    </source>
</reference>
<accession>A0ABR4XIV2</accession>
<dbReference type="Gene3D" id="2.40.50.140">
    <property type="entry name" value="Nucleic acid-binding proteins"/>
    <property type="match status" value="1"/>
</dbReference>
<dbReference type="InterPro" id="IPR030390">
    <property type="entry name" value="MeTrfase_TrmA_AS"/>
</dbReference>
<feature type="active site" description="Nucleophile" evidence="4">
    <location>
        <position position="434"/>
    </location>
</feature>
<evidence type="ECO:0000256" key="2">
    <source>
        <dbReference type="ARBA" id="ARBA00022679"/>
    </source>
</evidence>
<dbReference type="PANTHER" id="PTHR11061:SF30">
    <property type="entry name" value="TRNA (URACIL(54)-C(5))-METHYLTRANSFERASE"/>
    <property type="match status" value="1"/>
</dbReference>
<keyword evidence="8" id="KW-1185">Reference proteome</keyword>
<name>A0ABR4XIV2_9PORP</name>
<dbReference type="NCBIfam" id="TIGR00479">
    <property type="entry name" value="rumA"/>
    <property type="match status" value="1"/>
</dbReference>
<feature type="domain" description="TRAM" evidence="6">
    <location>
        <begin position="5"/>
        <end position="65"/>
    </location>
</feature>
<feature type="binding site" evidence="4">
    <location>
        <position position="308"/>
    </location>
    <ligand>
        <name>S-adenosyl-L-methionine</name>
        <dbReference type="ChEBI" id="CHEBI:59789"/>
    </ligand>
</feature>
<feature type="binding site" evidence="4">
    <location>
        <position position="337"/>
    </location>
    <ligand>
        <name>S-adenosyl-L-methionine</name>
        <dbReference type="ChEBI" id="CHEBI:59789"/>
    </ligand>
</feature>
<organism evidence="7 8">
    <name type="scientific">Porphyromonas canoris</name>
    <dbReference type="NCBI Taxonomy" id="36875"/>
    <lineage>
        <taxon>Bacteria</taxon>
        <taxon>Pseudomonadati</taxon>
        <taxon>Bacteroidota</taxon>
        <taxon>Bacteroidia</taxon>
        <taxon>Bacteroidales</taxon>
        <taxon>Porphyromonadaceae</taxon>
        <taxon>Porphyromonas</taxon>
    </lineage>
</organism>
<dbReference type="InterPro" id="IPR029063">
    <property type="entry name" value="SAM-dependent_MTases_sf"/>
</dbReference>
<dbReference type="SUPFAM" id="SSF53335">
    <property type="entry name" value="S-adenosyl-L-methionine-dependent methyltransferases"/>
    <property type="match status" value="1"/>
</dbReference>
<comment type="similarity">
    <text evidence="4">Belongs to the class I-like SAM-binding methyltransferase superfamily. RNA M5U methyltransferase family.</text>
</comment>
<protein>
    <submittedName>
        <fullName evidence="7">RNA methyltransferase</fullName>
    </submittedName>
</protein>
<keyword evidence="3 4" id="KW-0949">S-adenosyl-L-methionine</keyword>
<comment type="caution">
    <text evidence="7">The sequence shown here is derived from an EMBL/GenBank/DDBJ whole genome shotgun (WGS) entry which is preliminary data.</text>
</comment>
<dbReference type="InterPro" id="IPR002792">
    <property type="entry name" value="TRAM_dom"/>
</dbReference>
<evidence type="ECO:0000313" key="7">
    <source>
        <dbReference type="EMBL" id="KGN91628.1"/>
    </source>
</evidence>
<dbReference type="PROSITE" id="PS51687">
    <property type="entry name" value="SAM_MT_RNA_M5U"/>
    <property type="match status" value="1"/>
</dbReference>
<gene>
    <name evidence="7" type="ORF">HQ43_05840</name>
</gene>
<dbReference type="Pfam" id="PF05958">
    <property type="entry name" value="tRNA_U5-meth_tr"/>
    <property type="match status" value="1"/>
</dbReference>
<evidence type="ECO:0000256" key="3">
    <source>
        <dbReference type="ARBA" id="ARBA00022691"/>
    </source>
</evidence>
<dbReference type="InterPro" id="IPR030391">
    <property type="entry name" value="MeTrfase_TrmA_CS"/>
</dbReference>
<dbReference type="SUPFAM" id="SSF50249">
    <property type="entry name" value="Nucleic acid-binding proteins"/>
    <property type="match status" value="1"/>
</dbReference>
<dbReference type="GO" id="GO:0032259">
    <property type="term" value="P:methylation"/>
    <property type="evidence" value="ECO:0007669"/>
    <property type="project" value="UniProtKB-KW"/>
</dbReference>
<proteinExistence type="inferred from homology"/>
<dbReference type="InterPro" id="IPR012340">
    <property type="entry name" value="NA-bd_OB-fold"/>
</dbReference>
<dbReference type="Proteomes" id="UP000030101">
    <property type="component" value="Unassembled WGS sequence"/>
</dbReference>
<sequence>MSRKRQKERKILEAVRIEEMAAEGKSLARLENGKVLFVPFTAPGDLVDVQLGRSRSSFAEGRVVKILEPSPHRVEPRCRHFGTCGGCKWQHVPYTMQLAMKERQVYDQLERIGKIELKDRRSILGSKEIFEYRNKMEYTFSNKRWVTAEEMQEIGDGDVGCRAGLGFHIPGMFDKVLNIEECHLQIDLSNRIRLFIRDFCLARPEQYPFFDLKEQVGYMRNLVIRTSSTGEVMVLVIFHEEDEEKSRTLLDAILERFGNEITTLLYIVNPKRNDTYNDLDMVTYHGPGFIMEAMEELRFKVGPKSFYQTNSKQAYELYSQVREMAGIQPHEVVYDLYTGTGTIACFLSKSASKIVGIEYVEDAVIDARHNAEDNQLDNLTFFAGDMKDVLNDEFIRTHGKPDVIITDPPRAGMHQDVVETILRAAPERIVYVSCNPATQARDLAMMDSHYSVERVQPVDMFPHTHHVENIVLLHRR</sequence>
<keyword evidence="1 4" id="KW-0489">Methyltransferase</keyword>
<dbReference type="InterPro" id="IPR010280">
    <property type="entry name" value="U5_MeTrfase_fam"/>
</dbReference>
<dbReference type="PROSITE" id="PS01230">
    <property type="entry name" value="TRMA_1"/>
    <property type="match status" value="1"/>
</dbReference>
<dbReference type="Gene3D" id="3.40.50.150">
    <property type="entry name" value="Vaccinia Virus protein VP39"/>
    <property type="match status" value="1"/>
</dbReference>
<evidence type="ECO:0000256" key="1">
    <source>
        <dbReference type="ARBA" id="ARBA00022603"/>
    </source>
</evidence>
<feature type="binding site" evidence="4">
    <location>
        <position position="358"/>
    </location>
    <ligand>
        <name>S-adenosyl-L-methionine</name>
        <dbReference type="ChEBI" id="CHEBI:59789"/>
    </ligand>
</feature>
<keyword evidence="2 4" id="KW-0808">Transferase</keyword>
<dbReference type="PROSITE" id="PS01231">
    <property type="entry name" value="TRMA_2"/>
    <property type="match status" value="1"/>
</dbReference>
<dbReference type="Pfam" id="PF01938">
    <property type="entry name" value="TRAM"/>
    <property type="match status" value="1"/>
</dbReference>
<evidence type="ECO:0000256" key="4">
    <source>
        <dbReference type="PROSITE-ProRule" id="PRU01024"/>
    </source>
</evidence>
<dbReference type="GO" id="GO:0008168">
    <property type="term" value="F:methyltransferase activity"/>
    <property type="evidence" value="ECO:0007669"/>
    <property type="project" value="UniProtKB-KW"/>
</dbReference>
<dbReference type="EMBL" id="JQZV01000013">
    <property type="protein sequence ID" value="KGN91628.1"/>
    <property type="molecule type" value="Genomic_DNA"/>
</dbReference>